<keyword evidence="3" id="KW-0206">Cytoskeleton</keyword>
<dbReference type="OrthoDB" id="5409589at2759"/>
<dbReference type="Gene3D" id="3.30.920.20">
    <property type="entry name" value="Gas2-like domain"/>
    <property type="match status" value="1"/>
</dbReference>
<dbReference type="Proteomes" id="UP000663193">
    <property type="component" value="Chromosome 4"/>
</dbReference>
<feature type="region of interest" description="Disordered" evidence="4">
    <location>
        <begin position="709"/>
        <end position="732"/>
    </location>
</feature>
<evidence type="ECO:0000256" key="4">
    <source>
        <dbReference type="SAM" id="MobiDB-lite"/>
    </source>
</evidence>
<dbReference type="AlphaFoldDB" id="A0A7U2HZ31"/>
<dbReference type="InterPro" id="IPR036534">
    <property type="entry name" value="GAR_dom_sf"/>
</dbReference>
<feature type="compositionally biased region" description="Low complexity" evidence="4">
    <location>
        <begin position="872"/>
        <end position="886"/>
    </location>
</feature>
<protein>
    <recommendedName>
        <fullName evidence="5">GAR domain-containing protein</fullName>
    </recommendedName>
</protein>
<name>A0A7U2HZ31_PHANO</name>
<feature type="region of interest" description="Disordered" evidence="4">
    <location>
        <begin position="1"/>
        <end position="51"/>
    </location>
</feature>
<dbReference type="OMA" id="ATWAFEA"/>
<gene>
    <name evidence="6" type="ORF">JI435_155600</name>
</gene>
<dbReference type="PROSITE" id="PS51460">
    <property type="entry name" value="GAR"/>
    <property type="match status" value="1"/>
</dbReference>
<dbReference type="GO" id="GO:0005856">
    <property type="term" value="C:cytoskeleton"/>
    <property type="evidence" value="ECO:0007669"/>
    <property type="project" value="UniProtKB-SubCell"/>
</dbReference>
<feature type="compositionally biased region" description="Polar residues" evidence="4">
    <location>
        <begin position="455"/>
        <end position="466"/>
    </location>
</feature>
<feature type="compositionally biased region" description="Low complexity" evidence="4">
    <location>
        <begin position="7"/>
        <end position="24"/>
    </location>
</feature>
<evidence type="ECO:0000313" key="6">
    <source>
        <dbReference type="EMBL" id="QRC93946.1"/>
    </source>
</evidence>
<keyword evidence="2" id="KW-0963">Cytoplasm</keyword>
<evidence type="ECO:0000256" key="1">
    <source>
        <dbReference type="ARBA" id="ARBA00004245"/>
    </source>
</evidence>
<feature type="region of interest" description="Disordered" evidence="4">
    <location>
        <begin position="843"/>
        <end position="935"/>
    </location>
</feature>
<feature type="region of interest" description="Disordered" evidence="4">
    <location>
        <begin position="957"/>
        <end position="1016"/>
    </location>
</feature>
<feature type="compositionally biased region" description="Basic and acidic residues" evidence="4">
    <location>
        <begin position="37"/>
        <end position="48"/>
    </location>
</feature>
<proteinExistence type="predicted"/>
<dbReference type="VEuPathDB" id="FungiDB:JI435_155600"/>
<reference evidence="7" key="1">
    <citation type="journal article" date="2021" name="BMC Genomics">
        <title>Chromosome-level genome assembly and manually-curated proteome of model necrotroph Parastagonospora nodorum Sn15 reveals a genome-wide trove of candidate effector homologs, and redundancy of virulence-related functions within an accessory chromosome.</title>
        <authorList>
            <person name="Bertazzoni S."/>
            <person name="Jones D.A.B."/>
            <person name="Phan H.T."/>
            <person name="Tan K.-C."/>
            <person name="Hane J.K."/>
        </authorList>
    </citation>
    <scope>NUCLEOTIDE SEQUENCE [LARGE SCALE GENOMIC DNA]</scope>
    <source>
        <strain evidence="7">SN15 / ATCC MYA-4574 / FGSC 10173)</strain>
    </source>
</reference>
<evidence type="ECO:0000313" key="7">
    <source>
        <dbReference type="Proteomes" id="UP000663193"/>
    </source>
</evidence>
<feature type="compositionally biased region" description="Low complexity" evidence="4">
    <location>
        <begin position="614"/>
        <end position="632"/>
    </location>
</feature>
<keyword evidence="7" id="KW-1185">Reference proteome</keyword>
<evidence type="ECO:0000256" key="2">
    <source>
        <dbReference type="ARBA" id="ARBA00022490"/>
    </source>
</evidence>
<dbReference type="KEGG" id="pno:SNOG_15560"/>
<accession>A0A7U2HZ31</accession>
<evidence type="ECO:0000259" key="5">
    <source>
        <dbReference type="PROSITE" id="PS51460"/>
    </source>
</evidence>
<comment type="subcellular location">
    <subcellularLocation>
        <location evidence="1">Cytoplasm</location>
        <location evidence="1">Cytoskeleton</location>
    </subcellularLocation>
</comment>
<dbReference type="RefSeq" id="XP_001805706.1">
    <property type="nucleotide sequence ID" value="XM_001805654.1"/>
</dbReference>
<dbReference type="SUPFAM" id="SSF143575">
    <property type="entry name" value="GAS2 domain-like"/>
    <property type="match status" value="1"/>
</dbReference>
<feature type="region of interest" description="Disordered" evidence="4">
    <location>
        <begin position="439"/>
        <end position="470"/>
    </location>
</feature>
<dbReference type="GO" id="GO:0008017">
    <property type="term" value="F:microtubule binding"/>
    <property type="evidence" value="ECO:0007669"/>
    <property type="project" value="InterPro"/>
</dbReference>
<feature type="compositionally biased region" description="Basic and acidic residues" evidence="4">
    <location>
        <begin position="969"/>
        <end position="996"/>
    </location>
</feature>
<dbReference type="Pfam" id="PF02187">
    <property type="entry name" value="GAS2"/>
    <property type="match status" value="1"/>
</dbReference>
<feature type="compositionally biased region" description="Polar residues" evidence="4">
    <location>
        <begin position="912"/>
        <end position="924"/>
    </location>
</feature>
<feature type="region of interest" description="Disordered" evidence="4">
    <location>
        <begin position="560"/>
        <end position="658"/>
    </location>
</feature>
<sequence length="1016" mass="111201">MAGLSSPLRLAPPIAATPRRAPSPTMSPGGRRGRMHGSSEEGRLRDLSPDTTLRAFTQRPVPFDTTCDEYKIFACIDSLTAAERDLGARVAKAAQRLKSWCSEIEQWGWSGSFEQPSDEYREKRRRSLELRIREHVGDADLTNALPPLEYWGSILSVEVESHEARLDDIEDEMLKLDVEELKEHVLDMHPSGRSRPSSAGYEATRQSYKPIDDFSFLITQTLLSALPHHAQLKDRLNTWTARISTLREVPRYLDDLSTAQKAMRLGWDAIDPPVDTSDAAFAQWKDAVDTISAVLGNKVSDLGKRLDRMLDNLEGRDDCIPDRWIDTFEAIETDYGRWSHDSRTKVMDFDLRRKYEQQRAPTTHIAASNEPAPQSTAAVAAQPEFGSVVQDHPTGVVLQPVDKATNSPNGNAAPTTTPAKVTRRIVSDSNVVHREISYTPVNSPGLGSPRVREITTGSSSNRSTPSKKPWFMTDAIASPTNEAGAVRAGSSFINVNGSDELFASGGVEQRMADPISRNDIAQVEEDEESEFDEGDTVVHNDLDDLEDTLEAAIPVQSPHEALQAEHGQVVEPVPEEVPLRRNPTGISENPVIITNDGQDGPMPEPPQTPRSRRGSQGSVSSNISFDDSSPPSYIEDSPSVRNATNRSVRAPRPELNAAMAKRRLGRNIIENSIDSAPWPPTQFSQKSSAEDLERKISDILTTIPAHIRLTSGPSADSPEVKPSRGLANRGSRNYLRAARSVSGLKSPELTLSPAKNEFDSIASGRKSAAASRTDNDIKLYHLTQPGKEQPVKLFIRRVGENGERVMVRVGGGWADLGEYLRQYAEHHGRRTASDGKFEILGLEVKNNDSTNSPSRPESAAGRQDRRISSGRPTASPLTTPTKSSTTGVSIDDAVHPMPSFASTPGIAEEPSVPSTNSSQRSWTGNEAGLAGPKAKKLDLSGEKLEWIEGMMKQARTVSGSVMPVNHTPQQREERADSRSESRSDSRAGGKKPEFGDLGKVGGTKRIFLRGGKPVLE</sequence>
<organism evidence="6 7">
    <name type="scientific">Phaeosphaeria nodorum (strain SN15 / ATCC MYA-4574 / FGSC 10173)</name>
    <name type="common">Glume blotch fungus</name>
    <name type="synonym">Parastagonospora nodorum</name>
    <dbReference type="NCBI Taxonomy" id="321614"/>
    <lineage>
        <taxon>Eukaryota</taxon>
        <taxon>Fungi</taxon>
        <taxon>Dikarya</taxon>
        <taxon>Ascomycota</taxon>
        <taxon>Pezizomycotina</taxon>
        <taxon>Dothideomycetes</taxon>
        <taxon>Pleosporomycetidae</taxon>
        <taxon>Pleosporales</taxon>
        <taxon>Pleosporineae</taxon>
        <taxon>Phaeosphaeriaceae</taxon>
        <taxon>Parastagonospora</taxon>
    </lineage>
</organism>
<dbReference type="InterPro" id="IPR003108">
    <property type="entry name" value="GAR_dom"/>
</dbReference>
<feature type="domain" description="GAR" evidence="5">
    <location>
        <begin position="746"/>
        <end position="827"/>
    </location>
</feature>
<dbReference type="EMBL" id="CP069026">
    <property type="protein sequence ID" value="QRC93946.1"/>
    <property type="molecule type" value="Genomic_DNA"/>
</dbReference>
<evidence type="ECO:0000256" key="3">
    <source>
        <dbReference type="ARBA" id="ARBA00023212"/>
    </source>
</evidence>